<protein>
    <submittedName>
        <fullName evidence="2">Uncharacterized protein</fullName>
    </submittedName>
</protein>
<keyword evidence="3" id="KW-1185">Reference proteome</keyword>
<name>A0AAE0ZQI8_9GAST</name>
<reference evidence="2" key="1">
    <citation type="journal article" date="2023" name="G3 (Bethesda)">
        <title>A reference genome for the long-term kleptoplast-retaining sea slug Elysia crispata morphotype clarki.</title>
        <authorList>
            <person name="Eastman K.E."/>
            <person name="Pendleton A.L."/>
            <person name="Shaikh M.A."/>
            <person name="Suttiyut T."/>
            <person name="Ogas R."/>
            <person name="Tomko P."/>
            <person name="Gavelis G."/>
            <person name="Widhalm J.R."/>
            <person name="Wisecaver J.H."/>
        </authorList>
    </citation>
    <scope>NUCLEOTIDE SEQUENCE</scope>
    <source>
        <strain evidence="2">ECLA1</strain>
    </source>
</reference>
<dbReference type="AlphaFoldDB" id="A0AAE0ZQI8"/>
<evidence type="ECO:0000313" key="2">
    <source>
        <dbReference type="EMBL" id="KAK3773739.1"/>
    </source>
</evidence>
<accession>A0AAE0ZQI8</accession>
<dbReference type="Proteomes" id="UP001283361">
    <property type="component" value="Unassembled WGS sequence"/>
</dbReference>
<evidence type="ECO:0000256" key="1">
    <source>
        <dbReference type="SAM" id="MobiDB-lite"/>
    </source>
</evidence>
<comment type="caution">
    <text evidence="2">The sequence shown here is derived from an EMBL/GenBank/DDBJ whole genome shotgun (WGS) entry which is preliminary data.</text>
</comment>
<gene>
    <name evidence="2" type="ORF">RRG08_001466</name>
</gene>
<feature type="compositionally biased region" description="Basic and acidic residues" evidence="1">
    <location>
        <begin position="1"/>
        <end position="16"/>
    </location>
</feature>
<sequence length="106" mass="11305">MGKGEGGKGVRSENKGPARAGVTLVSSKVKWTPQKMAATSSEQWVCSGSPWDEAPTSGPRQAETIVDNIKRCFVVEKVYGQCQGVTTNALLGNTFILIVAEFTLLC</sequence>
<organism evidence="2 3">
    <name type="scientific">Elysia crispata</name>
    <name type="common">lettuce slug</name>
    <dbReference type="NCBI Taxonomy" id="231223"/>
    <lineage>
        <taxon>Eukaryota</taxon>
        <taxon>Metazoa</taxon>
        <taxon>Spiralia</taxon>
        <taxon>Lophotrochozoa</taxon>
        <taxon>Mollusca</taxon>
        <taxon>Gastropoda</taxon>
        <taxon>Heterobranchia</taxon>
        <taxon>Euthyneura</taxon>
        <taxon>Panpulmonata</taxon>
        <taxon>Sacoglossa</taxon>
        <taxon>Placobranchoidea</taxon>
        <taxon>Plakobranchidae</taxon>
        <taxon>Elysia</taxon>
    </lineage>
</organism>
<proteinExistence type="predicted"/>
<dbReference type="EMBL" id="JAWDGP010003518">
    <property type="protein sequence ID" value="KAK3773739.1"/>
    <property type="molecule type" value="Genomic_DNA"/>
</dbReference>
<evidence type="ECO:0000313" key="3">
    <source>
        <dbReference type="Proteomes" id="UP001283361"/>
    </source>
</evidence>
<feature type="region of interest" description="Disordered" evidence="1">
    <location>
        <begin position="1"/>
        <end position="20"/>
    </location>
</feature>